<name>X0TSN1_9ZZZZ</name>
<evidence type="ECO:0000313" key="2">
    <source>
        <dbReference type="EMBL" id="GAF90206.1"/>
    </source>
</evidence>
<reference evidence="2" key="1">
    <citation type="journal article" date="2014" name="Front. Microbiol.">
        <title>High frequency of phylogenetically diverse reductive dehalogenase-homologous genes in deep subseafloor sedimentary metagenomes.</title>
        <authorList>
            <person name="Kawai M."/>
            <person name="Futagami T."/>
            <person name="Toyoda A."/>
            <person name="Takaki Y."/>
            <person name="Nishi S."/>
            <person name="Hori S."/>
            <person name="Arai W."/>
            <person name="Tsubouchi T."/>
            <person name="Morono Y."/>
            <person name="Uchiyama I."/>
            <person name="Ito T."/>
            <person name="Fujiyama A."/>
            <person name="Inagaki F."/>
            <person name="Takami H."/>
        </authorList>
    </citation>
    <scope>NUCLEOTIDE SEQUENCE</scope>
    <source>
        <strain evidence="2">Expedition CK06-06</strain>
    </source>
</reference>
<accession>X0TSN1</accession>
<feature type="region of interest" description="Disordered" evidence="1">
    <location>
        <begin position="39"/>
        <end position="78"/>
    </location>
</feature>
<sequence>NSPFEEAKKFIDQLKGSIQGKTKIEIYPILNEAIKQELGAESESKIRTATAPQKKEAPAPAPVPDPAIAENEAARQEAPEMIRRPPEPEAVQQKGEQAILNLQSGAESAIQKKINRVTKEIERIESSGADEADIVSKSTPKYNLLAQYNKTLDRKIAADTAAGRFEGSPRQIFQSQFYQETMGEARDALAAVSRSKSGKVRLWDGKKLRPMSRQEIIDRVVFEPKFGAISKTLKTIFKESADMADAILEMIEGHFLEAE</sequence>
<gene>
    <name evidence="2" type="ORF">S01H1_29445</name>
</gene>
<proteinExistence type="predicted"/>
<feature type="non-terminal residue" evidence="2">
    <location>
        <position position="1"/>
    </location>
</feature>
<organism evidence="2">
    <name type="scientific">marine sediment metagenome</name>
    <dbReference type="NCBI Taxonomy" id="412755"/>
    <lineage>
        <taxon>unclassified sequences</taxon>
        <taxon>metagenomes</taxon>
        <taxon>ecological metagenomes</taxon>
    </lineage>
</organism>
<dbReference type="AlphaFoldDB" id="X0TSN1"/>
<dbReference type="EMBL" id="BARS01018052">
    <property type="protein sequence ID" value="GAF90206.1"/>
    <property type="molecule type" value="Genomic_DNA"/>
</dbReference>
<protein>
    <submittedName>
        <fullName evidence="2">Uncharacterized protein</fullName>
    </submittedName>
</protein>
<comment type="caution">
    <text evidence="2">The sequence shown here is derived from an EMBL/GenBank/DDBJ whole genome shotgun (WGS) entry which is preliminary data.</text>
</comment>
<evidence type="ECO:0000256" key="1">
    <source>
        <dbReference type="SAM" id="MobiDB-lite"/>
    </source>
</evidence>